<evidence type="ECO:0000313" key="2">
    <source>
        <dbReference type="Proteomes" id="UP001215598"/>
    </source>
</evidence>
<protein>
    <submittedName>
        <fullName evidence="1">Uncharacterized protein</fullName>
    </submittedName>
</protein>
<dbReference type="Proteomes" id="UP001215598">
    <property type="component" value="Unassembled WGS sequence"/>
</dbReference>
<proteinExistence type="predicted"/>
<gene>
    <name evidence="1" type="ORF">B0H16DRAFT_1453590</name>
</gene>
<organism evidence="1 2">
    <name type="scientific">Mycena metata</name>
    <dbReference type="NCBI Taxonomy" id="1033252"/>
    <lineage>
        <taxon>Eukaryota</taxon>
        <taxon>Fungi</taxon>
        <taxon>Dikarya</taxon>
        <taxon>Basidiomycota</taxon>
        <taxon>Agaricomycotina</taxon>
        <taxon>Agaricomycetes</taxon>
        <taxon>Agaricomycetidae</taxon>
        <taxon>Agaricales</taxon>
        <taxon>Marasmiineae</taxon>
        <taxon>Mycenaceae</taxon>
        <taxon>Mycena</taxon>
    </lineage>
</organism>
<accession>A0AAD7NN63</accession>
<comment type="caution">
    <text evidence="1">The sequence shown here is derived from an EMBL/GenBank/DDBJ whole genome shotgun (WGS) entry which is preliminary data.</text>
</comment>
<dbReference type="AlphaFoldDB" id="A0AAD7NN63"/>
<name>A0AAD7NN63_9AGAR</name>
<dbReference type="EMBL" id="JARKIB010000022">
    <property type="protein sequence ID" value="KAJ7767261.1"/>
    <property type="molecule type" value="Genomic_DNA"/>
</dbReference>
<keyword evidence="2" id="KW-1185">Reference proteome</keyword>
<reference evidence="1" key="1">
    <citation type="submission" date="2023-03" db="EMBL/GenBank/DDBJ databases">
        <title>Massive genome expansion in bonnet fungi (Mycena s.s.) driven by repeated elements and novel gene families across ecological guilds.</title>
        <authorList>
            <consortium name="Lawrence Berkeley National Laboratory"/>
            <person name="Harder C.B."/>
            <person name="Miyauchi S."/>
            <person name="Viragh M."/>
            <person name="Kuo A."/>
            <person name="Thoen E."/>
            <person name="Andreopoulos B."/>
            <person name="Lu D."/>
            <person name="Skrede I."/>
            <person name="Drula E."/>
            <person name="Henrissat B."/>
            <person name="Morin E."/>
            <person name="Kohler A."/>
            <person name="Barry K."/>
            <person name="LaButti K."/>
            <person name="Morin E."/>
            <person name="Salamov A."/>
            <person name="Lipzen A."/>
            <person name="Mereny Z."/>
            <person name="Hegedus B."/>
            <person name="Baldrian P."/>
            <person name="Stursova M."/>
            <person name="Weitz H."/>
            <person name="Taylor A."/>
            <person name="Grigoriev I.V."/>
            <person name="Nagy L.G."/>
            <person name="Martin F."/>
            <person name="Kauserud H."/>
        </authorList>
    </citation>
    <scope>NUCLEOTIDE SEQUENCE</scope>
    <source>
        <strain evidence="1">CBHHK182m</strain>
    </source>
</reference>
<evidence type="ECO:0000313" key="1">
    <source>
        <dbReference type="EMBL" id="KAJ7767261.1"/>
    </source>
</evidence>
<sequence>MSTLATTRCRKRMMRSDYANSESEFAMASGPVGGVARKFGLEARVQSTIRALVKDQEVFVMDVRRLSKCGTRAGSRLEPKFSPKCQEFCNGPIFFAQNSAAGPVYCKFLLLPQFYAGFPSKWSRFQAKSAPLNHSSEIFLSPTRSMSGFAPGHRTLDLDFVRILTRPGGQNPGNLSGFASGIWAYFHWSSVGKLLTVGAIEEIFASSSVALWARLEADRSQ</sequence>